<dbReference type="AlphaFoldDB" id="A0A158PFX9"/>
<gene>
    <name evidence="2" type="ORF">ACOC_LOCUS4583</name>
</gene>
<keyword evidence="1" id="KW-0812">Transmembrane</keyword>
<sequence>MCDGKSVEMLFWLVQPRHSEREIARSIRYLSSAWFLIFASTHVVAEKAEKEVQLFFNNGESFSTVKKVLLPLSDRFTTVIRNADIHENIVCTDFPYNVVNESGQTALIVFPSIAREPPYCFTYPDGGNVVYALMEPNGVKHGNLKKKSDPQVGDIEDLVEYLDDITTEQDLVNEVPDTYTGVKEHASLLDAVYVPLWLVVLIAVLLILSTLITIILQCRKPTFLRVALKDYSKFEKLFLCSIKTKDKALGADKFLGDWPCIRPHQTSQRGGHSKPPKSQRTEVTICTYNIRTLASEPSIEDLIMQARRTRYDVIGLAETRRLQPFNVVYDTGKELYLGTCDNTGIGGVAVFVSTNWSVNIDSFEQLTTRFGHLRLKRCATMPALTILIV</sequence>
<keyword evidence="1" id="KW-0472">Membrane</keyword>
<dbReference type="Proteomes" id="UP000267027">
    <property type="component" value="Unassembled WGS sequence"/>
</dbReference>
<keyword evidence="1" id="KW-1133">Transmembrane helix</keyword>
<evidence type="ECO:0000313" key="2">
    <source>
        <dbReference type="EMBL" id="VDM56168.1"/>
    </source>
</evidence>
<dbReference type="WBParaSite" id="ACOC_0000458201-mRNA-1">
    <property type="protein sequence ID" value="ACOC_0000458201-mRNA-1"/>
    <property type="gene ID" value="ACOC_0000458201"/>
</dbReference>
<dbReference type="EMBL" id="UYYA01003820">
    <property type="protein sequence ID" value="VDM56168.1"/>
    <property type="molecule type" value="Genomic_DNA"/>
</dbReference>
<protein>
    <submittedName>
        <fullName evidence="4">Endo/exonuclease/phosphatase domain-containing protein</fullName>
    </submittedName>
</protein>
<evidence type="ECO:0000256" key="1">
    <source>
        <dbReference type="SAM" id="Phobius"/>
    </source>
</evidence>
<reference evidence="2 3" key="2">
    <citation type="submission" date="2018-11" db="EMBL/GenBank/DDBJ databases">
        <authorList>
            <consortium name="Pathogen Informatics"/>
        </authorList>
    </citation>
    <scope>NUCLEOTIDE SEQUENCE [LARGE SCALE GENOMIC DNA]</scope>
    <source>
        <strain evidence="2 3">Costa Rica</strain>
    </source>
</reference>
<dbReference type="SUPFAM" id="SSF56219">
    <property type="entry name" value="DNase I-like"/>
    <property type="match status" value="1"/>
</dbReference>
<evidence type="ECO:0000313" key="4">
    <source>
        <dbReference type="WBParaSite" id="ACOC_0000458201-mRNA-1"/>
    </source>
</evidence>
<reference evidence="4" key="1">
    <citation type="submission" date="2016-04" db="UniProtKB">
        <authorList>
            <consortium name="WormBaseParasite"/>
        </authorList>
    </citation>
    <scope>IDENTIFICATION</scope>
</reference>
<dbReference type="OrthoDB" id="5854880at2759"/>
<accession>A0A158PFX9</accession>
<keyword evidence="3" id="KW-1185">Reference proteome</keyword>
<name>A0A158PFX9_ANGCS</name>
<organism evidence="4">
    <name type="scientific">Angiostrongylus costaricensis</name>
    <name type="common">Nematode worm</name>
    <dbReference type="NCBI Taxonomy" id="334426"/>
    <lineage>
        <taxon>Eukaryota</taxon>
        <taxon>Metazoa</taxon>
        <taxon>Ecdysozoa</taxon>
        <taxon>Nematoda</taxon>
        <taxon>Chromadorea</taxon>
        <taxon>Rhabditida</taxon>
        <taxon>Rhabditina</taxon>
        <taxon>Rhabditomorpha</taxon>
        <taxon>Strongyloidea</taxon>
        <taxon>Metastrongylidae</taxon>
        <taxon>Angiostrongylus</taxon>
    </lineage>
</organism>
<feature type="transmembrane region" description="Helical" evidence="1">
    <location>
        <begin position="196"/>
        <end position="216"/>
    </location>
</feature>
<proteinExistence type="predicted"/>
<dbReference type="InterPro" id="IPR036691">
    <property type="entry name" value="Endo/exonu/phosph_ase_sf"/>
</dbReference>
<evidence type="ECO:0000313" key="3">
    <source>
        <dbReference type="Proteomes" id="UP000267027"/>
    </source>
</evidence>
<dbReference type="Gene3D" id="3.60.10.10">
    <property type="entry name" value="Endonuclease/exonuclease/phosphatase"/>
    <property type="match status" value="1"/>
</dbReference>